<feature type="transmembrane region" description="Helical" evidence="6">
    <location>
        <begin position="16"/>
        <end position="34"/>
    </location>
</feature>
<evidence type="ECO:0000256" key="2">
    <source>
        <dbReference type="ARBA" id="ARBA00022475"/>
    </source>
</evidence>
<dbReference type="InterPro" id="IPR019108">
    <property type="entry name" value="Caa3_assmbl_CtaG-rel"/>
</dbReference>
<accession>A0A6J7D297</accession>
<keyword evidence="2" id="KW-1003">Cell membrane</keyword>
<feature type="transmembrane region" description="Helical" evidence="6">
    <location>
        <begin position="88"/>
        <end position="106"/>
    </location>
</feature>
<dbReference type="Pfam" id="PF09678">
    <property type="entry name" value="Caa3_CtaG"/>
    <property type="match status" value="1"/>
</dbReference>
<evidence type="ECO:0000256" key="5">
    <source>
        <dbReference type="ARBA" id="ARBA00023136"/>
    </source>
</evidence>
<evidence type="ECO:0000313" key="7">
    <source>
        <dbReference type="EMBL" id="CAB4863044.1"/>
    </source>
</evidence>
<name>A0A6J7D297_9ZZZZ</name>
<feature type="transmembrane region" description="Helical" evidence="6">
    <location>
        <begin position="154"/>
        <end position="172"/>
    </location>
</feature>
<dbReference type="AlphaFoldDB" id="A0A6J7D297"/>
<keyword evidence="3 6" id="KW-0812">Transmembrane</keyword>
<feature type="transmembrane region" description="Helical" evidence="6">
    <location>
        <begin position="229"/>
        <end position="251"/>
    </location>
</feature>
<organism evidence="7">
    <name type="scientific">freshwater metagenome</name>
    <dbReference type="NCBI Taxonomy" id="449393"/>
    <lineage>
        <taxon>unclassified sequences</taxon>
        <taxon>metagenomes</taxon>
        <taxon>ecological metagenomes</taxon>
    </lineage>
</organism>
<reference evidence="7" key="1">
    <citation type="submission" date="2020-05" db="EMBL/GenBank/DDBJ databases">
        <authorList>
            <person name="Chiriac C."/>
            <person name="Salcher M."/>
            <person name="Ghai R."/>
            <person name="Kavagutti S V."/>
        </authorList>
    </citation>
    <scope>NUCLEOTIDE SEQUENCE</scope>
</reference>
<dbReference type="EMBL" id="CAFBLQ010000023">
    <property type="protein sequence ID" value="CAB4863044.1"/>
    <property type="molecule type" value="Genomic_DNA"/>
</dbReference>
<evidence type="ECO:0000256" key="4">
    <source>
        <dbReference type="ARBA" id="ARBA00022989"/>
    </source>
</evidence>
<protein>
    <submittedName>
        <fullName evidence="7">Unannotated protein</fullName>
    </submittedName>
</protein>
<feature type="transmembrane region" description="Helical" evidence="6">
    <location>
        <begin position="184"/>
        <end position="209"/>
    </location>
</feature>
<evidence type="ECO:0000256" key="6">
    <source>
        <dbReference type="SAM" id="Phobius"/>
    </source>
</evidence>
<gene>
    <name evidence="7" type="ORF">UFOPK3423_00335</name>
</gene>
<proteinExistence type="predicted"/>
<feature type="transmembrane region" description="Helical" evidence="6">
    <location>
        <begin position="113"/>
        <end position="134"/>
    </location>
</feature>
<keyword evidence="4 6" id="KW-1133">Transmembrane helix</keyword>
<dbReference type="GO" id="GO:0005886">
    <property type="term" value="C:plasma membrane"/>
    <property type="evidence" value="ECO:0007669"/>
    <property type="project" value="UniProtKB-SubCell"/>
</dbReference>
<sequence>MLIAAGNIRWPTVTEALPILIGIAAWLALYIAGMRRLRGTPRAVPGWRVVCFCGGILLIALALLTPLAAMGDDLFWAHMLEHLLIGDLGSLLLVLGLTGPLLAPILRLPGMGALRVLAHPVLAYLLWAANLYLWHTRVLHEAAVRHDNVHALQHMLFLALGMNMWMALLGPLPKPAWFGNAAALGYIVAVRLTAGVLGNIFVFGGSPLYDVYRPGEAQWNISAGGDQVTAGAVMMIEGSIVTLGLFCWLFLRAARQSEERQRLLDLAAERGVALDTRRAGRAVAAGRGAELEQRILAGERFAPESPV</sequence>
<comment type="subcellular location">
    <subcellularLocation>
        <location evidence="1">Cell membrane</location>
        <topology evidence="1">Multi-pass membrane protein</topology>
    </subcellularLocation>
</comment>
<evidence type="ECO:0000256" key="1">
    <source>
        <dbReference type="ARBA" id="ARBA00004651"/>
    </source>
</evidence>
<keyword evidence="5 6" id="KW-0472">Membrane</keyword>
<evidence type="ECO:0000256" key="3">
    <source>
        <dbReference type="ARBA" id="ARBA00022692"/>
    </source>
</evidence>
<feature type="transmembrane region" description="Helical" evidence="6">
    <location>
        <begin position="46"/>
        <end position="68"/>
    </location>
</feature>